<feature type="signal peptide" evidence="5">
    <location>
        <begin position="1"/>
        <end position="22"/>
    </location>
</feature>
<evidence type="ECO:0000313" key="10">
    <source>
        <dbReference type="Proteomes" id="UP000590811"/>
    </source>
</evidence>
<dbReference type="InterPro" id="IPR000709">
    <property type="entry name" value="Leu_Ile_Val-bd"/>
</dbReference>
<protein>
    <submittedName>
        <fullName evidence="8">Amino acid/amide ABC transporter substrate-binding protein (HAAT family)</fullName>
    </submittedName>
    <submittedName>
        <fullName evidence="7">Branched-chain amino acid transport system substrate-binding protein</fullName>
    </submittedName>
</protein>
<feature type="domain" description="Leucine-binding protein" evidence="6">
    <location>
        <begin position="47"/>
        <end position="375"/>
    </location>
</feature>
<evidence type="ECO:0000259" key="6">
    <source>
        <dbReference type="Pfam" id="PF13458"/>
    </source>
</evidence>
<evidence type="ECO:0000313" key="7">
    <source>
        <dbReference type="EMBL" id="MBB2987785.1"/>
    </source>
</evidence>
<dbReference type="InterPro" id="IPR028082">
    <property type="entry name" value="Peripla_BP_I"/>
</dbReference>
<feature type="chain" id="PRO_5038305793" evidence="5">
    <location>
        <begin position="23"/>
        <end position="384"/>
    </location>
</feature>
<dbReference type="EMBL" id="JACHVT010000006">
    <property type="protein sequence ID" value="MBB2987785.1"/>
    <property type="molecule type" value="Genomic_DNA"/>
</dbReference>
<dbReference type="GO" id="GO:0006865">
    <property type="term" value="P:amino acid transport"/>
    <property type="evidence" value="ECO:0007669"/>
    <property type="project" value="UniProtKB-KW"/>
</dbReference>
<comment type="caution">
    <text evidence="8">The sequence shown here is derived from an EMBL/GenBank/DDBJ whole genome shotgun (WGS) entry which is preliminary data.</text>
</comment>
<keyword evidence="9" id="KW-1185">Reference proteome</keyword>
<dbReference type="EMBL" id="RBXT01000001">
    <property type="protein sequence ID" value="RKT78171.1"/>
    <property type="molecule type" value="Genomic_DNA"/>
</dbReference>
<name>A0A495XUE5_9MICO</name>
<evidence type="ECO:0000256" key="1">
    <source>
        <dbReference type="ARBA" id="ARBA00010062"/>
    </source>
</evidence>
<sequence length="384" mass="39666">MRSHLKLAMPLAVAALALGACGTTGGSSSTPAAGGSGGASSAAACDLKIGMFGALTGPNANLGIYIQNGVNLALDDYNAKHPDCKVALANYDSQGDPTQAPALAKNAIDDKKVVGIVGPAFSGESKAADPLFNEAGLVTITPSATNPALADNGWKTFFRALGNDSTQGPAAAKYIKDTLKSSKPFVIDDASEYGKGLADIVRQDLGSAVVGNDTIQQKQTDFGATVTKVTSSGADAVFFGGYSPEAAPMIKQLRDAGWKGTFVVADGVKDQSYLDNAGDAAEGTIITCPCVPADVAPEFQAAYKKKFNEDPNTYSGEGYDSATILLNGIGAGKTRETMVDWVKSYDEKGVTKQLKFDDKGESADVKVFAYKVESGKIVSAGEIK</sequence>
<dbReference type="CDD" id="cd06342">
    <property type="entry name" value="PBP1_ABC_LIVBP-like"/>
    <property type="match status" value="1"/>
</dbReference>
<evidence type="ECO:0000313" key="8">
    <source>
        <dbReference type="EMBL" id="RKT78171.1"/>
    </source>
</evidence>
<gene>
    <name evidence="8" type="ORF">DFJ68_1609</name>
    <name evidence="7" type="ORF">FHW14_002971</name>
</gene>
<dbReference type="Gene3D" id="3.40.50.2300">
    <property type="match status" value="2"/>
</dbReference>
<evidence type="ECO:0000313" key="9">
    <source>
        <dbReference type="Proteomes" id="UP000278440"/>
    </source>
</evidence>
<evidence type="ECO:0000256" key="2">
    <source>
        <dbReference type="ARBA" id="ARBA00022448"/>
    </source>
</evidence>
<reference evidence="7 10" key="2">
    <citation type="submission" date="2020-08" db="EMBL/GenBank/DDBJ databases">
        <title>Genomic Encyclopedia of Type Strains, Phase IV (KMG-V): Genome sequencing to study the core and pangenomes of soil and plant-associated prokaryotes.</title>
        <authorList>
            <person name="Whitman W."/>
        </authorList>
    </citation>
    <scope>NUCLEOTIDE SEQUENCE [LARGE SCALE GENOMIC DNA]</scope>
    <source>
        <strain evidence="7 10">B3ACCR2</strain>
    </source>
</reference>
<dbReference type="Pfam" id="PF13458">
    <property type="entry name" value="Peripla_BP_6"/>
    <property type="match status" value="1"/>
</dbReference>
<evidence type="ECO:0000256" key="5">
    <source>
        <dbReference type="SAM" id="SignalP"/>
    </source>
</evidence>
<comment type="similarity">
    <text evidence="1">Belongs to the leucine-binding protein family.</text>
</comment>
<keyword evidence="2" id="KW-0813">Transport</keyword>
<keyword evidence="4" id="KW-0029">Amino-acid transport</keyword>
<dbReference type="InterPro" id="IPR028081">
    <property type="entry name" value="Leu-bd"/>
</dbReference>
<accession>A0A495XUE5</accession>
<evidence type="ECO:0000256" key="4">
    <source>
        <dbReference type="ARBA" id="ARBA00022970"/>
    </source>
</evidence>
<evidence type="ECO:0000256" key="3">
    <source>
        <dbReference type="ARBA" id="ARBA00022729"/>
    </source>
</evidence>
<dbReference type="PROSITE" id="PS51257">
    <property type="entry name" value="PROKAR_LIPOPROTEIN"/>
    <property type="match status" value="1"/>
</dbReference>
<reference evidence="8 9" key="1">
    <citation type="submission" date="2018-10" db="EMBL/GenBank/DDBJ databases">
        <title>Sequencing the genomes of 1000 actinobacteria strains.</title>
        <authorList>
            <person name="Klenk H.-P."/>
        </authorList>
    </citation>
    <scope>NUCLEOTIDE SEQUENCE [LARGE SCALE GENOMIC DNA]</scope>
    <source>
        <strain evidence="8 9">DSM 44267</strain>
    </source>
</reference>
<dbReference type="RefSeq" id="WP_245963534.1">
    <property type="nucleotide sequence ID" value="NZ_JACHVT010000006.1"/>
</dbReference>
<dbReference type="PRINTS" id="PR00337">
    <property type="entry name" value="LEUILEVALBP"/>
</dbReference>
<dbReference type="Proteomes" id="UP000590811">
    <property type="component" value="Unassembled WGS sequence"/>
</dbReference>
<dbReference type="Proteomes" id="UP000278440">
    <property type="component" value="Unassembled WGS sequence"/>
</dbReference>
<dbReference type="PANTHER" id="PTHR47151:SF2">
    <property type="entry name" value="AMINO ACID BINDING PROTEIN"/>
    <property type="match status" value="1"/>
</dbReference>
<proteinExistence type="inferred from homology"/>
<keyword evidence="3 5" id="KW-0732">Signal</keyword>
<dbReference type="PANTHER" id="PTHR47151">
    <property type="entry name" value="LEU/ILE/VAL-BINDING ABC TRANSPORTER SUBUNIT"/>
    <property type="match status" value="1"/>
</dbReference>
<organism evidence="8 9">
    <name type="scientific">Terracoccus luteus</name>
    <dbReference type="NCBI Taxonomy" id="53356"/>
    <lineage>
        <taxon>Bacteria</taxon>
        <taxon>Bacillati</taxon>
        <taxon>Actinomycetota</taxon>
        <taxon>Actinomycetes</taxon>
        <taxon>Micrococcales</taxon>
        <taxon>Intrasporangiaceae</taxon>
        <taxon>Terracoccus</taxon>
    </lineage>
</organism>
<dbReference type="SUPFAM" id="SSF53822">
    <property type="entry name" value="Periplasmic binding protein-like I"/>
    <property type="match status" value="1"/>
</dbReference>
<dbReference type="AlphaFoldDB" id="A0A495XUE5"/>